<dbReference type="CDD" id="cd19411">
    <property type="entry name" value="MCP2201-like_sensor"/>
    <property type="match status" value="1"/>
</dbReference>
<dbReference type="PROSITE" id="PS50111">
    <property type="entry name" value="CHEMOTAXIS_TRANSDUC_2"/>
    <property type="match status" value="1"/>
</dbReference>
<dbReference type="Pfam" id="PF00672">
    <property type="entry name" value="HAMP"/>
    <property type="match status" value="1"/>
</dbReference>
<keyword evidence="10" id="KW-1185">Reference proteome</keyword>
<feature type="compositionally biased region" description="Low complexity" evidence="5">
    <location>
        <begin position="574"/>
        <end position="600"/>
    </location>
</feature>
<dbReference type="GO" id="GO:0005886">
    <property type="term" value="C:plasma membrane"/>
    <property type="evidence" value="ECO:0007669"/>
    <property type="project" value="TreeGrafter"/>
</dbReference>
<dbReference type="Gene3D" id="6.10.340.10">
    <property type="match status" value="1"/>
</dbReference>
<dbReference type="GO" id="GO:0006935">
    <property type="term" value="P:chemotaxis"/>
    <property type="evidence" value="ECO:0007669"/>
    <property type="project" value="UniProtKB-KW"/>
</dbReference>
<keyword evidence="4" id="KW-0807">Transducer</keyword>
<proteinExistence type="inferred from homology"/>
<dbReference type="GO" id="GO:0004888">
    <property type="term" value="F:transmembrane signaling receptor activity"/>
    <property type="evidence" value="ECO:0007669"/>
    <property type="project" value="TreeGrafter"/>
</dbReference>
<dbReference type="SMART" id="SM00283">
    <property type="entry name" value="MA"/>
    <property type="match status" value="1"/>
</dbReference>
<keyword evidence="6" id="KW-0812">Transmembrane</keyword>
<evidence type="ECO:0000259" key="8">
    <source>
        <dbReference type="PROSITE" id="PS50885"/>
    </source>
</evidence>
<dbReference type="InterPro" id="IPR047347">
    <property type="entry name" value="YvaQ-like_sensor"/>
</dbReference>
<evidence type="ECO:0000256" key="6">
    <source>
        <dbReference type="SAM" id="Phobius"/>
    </source>
</evidence>
<dbReference type="PANTHER" id="PTHR43531:SF11">
    <property type="entry name" value="METHYL-ACCEPTING CHEMOTAXIS PROTEIN 3"/>
    <property type="match status" value="1"/>
</dbReference>
<gene>
    <name evidence="9" type="ORF">FHS83_002582</name>
</gene>
<dbReference type="SUPFAM" id="SSF58104">
    <property type="entry name" value="Methyl-accepting chemotaxis protein (MCP) signaling domain"/>
    <property type="match status" value="1"/>
</dbReference>
<evidence type="ECO:0000256" key="3">
    <source>
        <dbReference type="ARBA" id="ARBA00029447"/>
    </source>
</evidence>
<protein>
    <submittedName>
        <fullName evidence="9">Methyl-accepting chemotaxis protein</fullName>
    </submittedName>
</protein>
<feature type="domain" description="HAMP" evidence="8">
    <location>
        <begin position="274"/>
        <end position="320"/>
    </location>
</feature>
<dbReference type="Proteomes" id="UP000570514">
    <property type="component" value="Unassembled WGS sequence"/>
</dbReference>
<comment type="caution">
    <text evidence="9">The sequence shown here is derived from an EMBL/GenBank/DDBJ whole genome shotgun (WGS) entry which is preliminary data.</text>
</comment>
<evidence type="ECO:0000256" key="1">
    <source>
        <dbReference type="ARBA" id="ARBA00004370"/>
    </source>
</evidence>
<dbReference type="InterPro" id="IPR004089">
    <property type="entry name" value="MCPsignal_dom"/>
</dbReference>
<dbReference type="SUPFAM" id="SSF158472">
    <property type="entry name" value="HAMP domain-like"/>
    <property type="match status" value="1"/>
</dbReference>
<evidence type="ECO:0000313" key="10">
    <source>
        <dbReference type="Proteomes" id="UP000570514"/>
    </source>
</evidence>
<feature type="domain" description="Methyl-accepting transducer" evidence="7">
    <location>
        <begin position="325"/>
        <end position="554"/>
    </location>
</feature>
<feature type="region of interest" description="Disordered" evidence="5">
    <location>
        <begin position="572"/>
        <end position="623"/>
    </location>
</feature>
<evidence type="ECO:0000256" key="2">
    <source>
        <dbReference type="ARBA" id="ARBA00022500"/>
    </source>
</evidence>
<dbReference type="Pfam" id="PF00015">
    <property type="entry name" value="MCPsignal"/>
    <property type="match status" value="1"/>
</dbReference>
<dbReference type="InterPro" id="IPR003660">
    <property type="entry name" value="HAMP_dom"/>
</dbReference>
<evidence type="ECO:0000313" key="9">
    <source>
        <dbReference type="EMBL" id="NIK89264.1"/>
    </source>
</evidence>
<dbReference type="Pfam" id="PF12729">
    <property type="entry name" value="4HB_MCP_1"/>
    <property type="match status" value="1"/>
</dbReference>
<evidence type="ECO:0000259" key="7">
    <source>
        <dbReference type="PROSITE" id="PS50111"/>
    </source>
</evidence>
<dbReference type="InterPro" id="IPR051310">
    <property type="entry name" value="MCP_chemotaxis"/>
</dbReference>
<feature type="transmembrane region" description="Helical" evidence="6">
    <location>
        <begin position="12"/>
        <end position="31"/>
    </location>
</feature>
<dbReference type="Gene3D" id="1.10.287.950">
    <property type="entry name" value="Methyl-accepting chemotaxis protein"/>
    <property type="match status" value="1"/>
</dbReference>
<feature type="transmembrane region" description="Helical" evidence="6">
    <location>
        <begin position="189"/>
        <end position="210"/>
    </location>
</feature>
<dbReference type="RefSeq" id="WP_167083368.1">
    <property type="nucleotide sequence ID" value="NZ_BAAADC010000001.1"/>
</dbReference>
<feature type="domain" description="HAMP" evidence="8">
    <location>
        <begin position="211"/>
        <end position="264"/>
    </location>
</feature>
<dbReference type="InterPro" id="IPR024478">
    <property type="entry name" value="HlyB_4HB_MCP"/>
</dbReference>
<name>A0A846N009_9PROT</name>
<dbReference type="FunFam" id="1.10.287.950:FF:000001">
    <property type="entry name" value="Methyl-accepting chemotaxis sensory transducer"/>
    <property type="match status" value="1"/>
</dbReference>
<evidence type="ECO:0000256" key="5">
    <source>
        <dbReference type="SAM" id="MobiDB-lite"/>
    </source>
</evidence>
<dbReference type="EMBL" id="JAASRM010000001">
    <property type="protein sequence ID" value="NIK89264.1"/>
    <property type="molecule type" value="Genomic_DNA"/>
</dbReference>
<accession>A0A846N009</accession>
<sequence length="623" mass="65749">MAIKDLPVSRKVIGAFAIVLLTTIGLGLLALNGLSRLDGDANDLSTSKMPAIEVLGTFSMKITHYRAFQASMLMVDDAQRVTDTKIRMRVVKDAEEAWKSYDALVQTAEERKLADDVRQKWDAYLPLEEHELALLKNEGMEAAAHYYTHEMRTAFSALKAAVDKTVAFKHQAGLAAGKQAHATYQEGRIWIFAALIFAAGLASLAGYFLVRGVSKPLQRMTDAMGELARGNLNVEVPCADQLDEIGQLAGAMSSFKNQIQAAEEAKAEQTEVIVTSIGTGLNSLAQGDLTHRISAELSGPFAKLKADFNAALERLQDTVGHVTASSNEIAKSAEEIALSADDLSRRTEHQAAGLEETAAALEQITATVGQTALNAKTATKSAADAMIAAEDGGRVVGTAISAMDAIAQSSKQITDIIGVIDEIAFQTNLLALNAGVEAARAGDAGRGFAVVASEVRALAQRSGQAAKEIKTLIQTSGSHVESGVKLVGESGSALQRIVEQVQQINSLVGEIAKAAAQQSQGVEEVNKAVSQMDQTVQQNAAMVDESTAASRNLAAETERLRNFVGFFSTGGEGLSSAPLRSPAKPAAKPAAKPRVAAQVRPAKRTVNAPAAPAASTDDGWSEF</sequence>
<dbReference type="SMART" id="SM00304">
    <property type="entry name" value="HAMP"/>
    <property type="match status" value="2"/>
</dbReference>
<dbReference type="CDD" id="cd06225">
    <property type="entry name" value="HAMP"/>
    <property type="match status" value="1"/>
</dbReference>
<dbReference type="PROSITE" id="PS50885">
    <property type="entry name" value="HAMP"/>
    <property type="match status" value="2"/>
</dbReference>
<organism evidence="9 10">
    <name type="scientific">Rhizomicrobium palustre</name>
    <dbReference type="NCBI Taxonomy" id="189966"/>
    <lineage>
        <taxon>Bacteria</taxon>
        <taxon>Pseudomonadati</taxon>
        <taxon>Pseudomonadota</taxon>
        <taxon>Alphaproteobacteria</taxon>
        <taxon>Micropepsales</taxon>
        <taxon>Micropepsaceae</taxon>
        <taxon>Rhizomicrobium</taxon>
    </lineage>
</organism>
<evidence type="ECO:0000256" key="4">
    <source>
        <dbReference type="PROSITE-ProRule" id="PRU00284"/>
    </source>
</evidence>
<dbReference type="PANTHER" id="PTHR43531">
    <property type="entry name" value="PROTEIN ICFG"/>
    <property type="match status" value="1"/>
</dbReference>
<comment type="similarity">
    <text evidence="3">Belongs to the methyl-accepting chemotaxis (MCP) protein family.</text>
</comment>
<reference evidence="9 10" key="1">
    <citation type="submission" date="2020-03" db="EMBL/GenBank/DDBJ databases">
        <title>Genomic Encyclopedia of Type Strains, Phase IV (KMG-IV): sequencing the most valuable type-strain genomes for metagenomic binning, comparative biology and taxonomic classification.</title>
        <authorList>
            <person name="Goeker M."/>
        </authorList>
    </citation>
    <scope>NUCLEOTIDE SEQUENCE [LARGE SCALE GENOMIC DNA]</scope>
    <source>
        <strain evidence="9 10">DSM 19867</strain>
    </source>
</reference>
<dbReference type="GO" id="GO:0007165">
    <property type="term" value="P:signal transduction"/>
    <property type="evidence" value="ECO:0007669"/>
    <property type="project" value="UniProtKB-KW"/>
</dbReference>
<keyword evidence="6" id="KW-1133">Transmembrane helix</keyword>
<dbReference type="AlphaFoldDB" id="A0A846N009"/>
<dbReference type="CDD" id="cd11386">
    <property type="entry name" value="MCP_signal"/>
    <property type="match status" value="1"/>
</dbReference>
<comment type="subcellular location">
    <subcellularLocation>
        <location evidence="1">Membrane</location>
    </subcellularLocation>
</comment>
<keyword evidence="6" id="KW-0472">Membrane</keyword>
<keyword evidence="2" id="KW-0145">Chemotaxis</keyword>